<organism evidence="1 2">
    <name type="scientific">Mesorhizobium amorphae CCNWGS0123</name>
    <dbReference type="NCBI Taxonomy" id="1082933"/>
    <lineage>
        <taxon>Bacteria</taxon>
        <taxon>Pseudomonadati</taxon>
        <taxon>Pseudomonadota</taxon>
        <taxon>Alphaproteobacteria</taxon>
        <taxon>Hyphomicrobiales</taxon>
        <taxon>Phyllobacteriaceae</taxon>
        <taxon>Mesorhizobium</taxon>
    </lineage>
</organism>
<dbReference type="Proteomes" id="UP000002949">
    <property type="component" value="Unassembled WGS sequence"/>
</dbReference>
<reference evidence="1 2" key="1">
    <citation type="journal article" date="2012" name="J. Bacteriol.">
        <title>Draft Genome Sequence of Plant Growth-Promoting Rhizobium Mesorhizobium amorphae, Isolated from Zinc-Lead Mine Tailings.</title>
        <authorList>
            <person name="Hao X."/>
            <person name="Lin Y."/>
            <person name="Johnstone L."/>
            <person name="Baltrus D.A."/>
            <person name="Miller S.J."/>
            <person name="Wei G."/>
            <person name="Rensing C."/>
        </authorList>
    </citation>
    <scope>NUCLEOTIDE SEQUENCE [LARGE SCALE GENOMIC DNA]</scope>
    <source>
        <strain evidence="1 2">CCNWGS0123</strain>
    </source>
</reference>
<dbReference type="PATRIC" id="fig|1082933.3.peg.170"/>
<dbReference type="EMBL" id="AGSN01000010">
    <property type="protein sequence ID" value="EHH14012.1"/>
    <property type="molecule type" value="Genomic_DNA"/>
</dbReference>
<dbReference type="AlphaFoldDB" id="G6Y2Q1"/>
<name>G6Y2Q1_9HYPH</name>
<protein>
    <submittedName>
        <fullName evidence="1">Uncharacterized protein</fullName>
    </submittedName>
</protein>
<sequence length="52" mass="5745">MPLEFATGLIRAGAQIGCTAQQNLIAPERKFYHTLAIDFMTGRAVSIERKHA</sequence>
<evidence type="ECO:0000313" key="2">
    <source>
        <dbReference type="Proteomes" id="UP000002949"/>
    </source>
</evidence>
<proteinExistence type="predicted"/>
<evidence type="ECO:0000313" key="1">
    <source>
        <dbReference type="EMBL" id="EHH14012.1"/>
    </source>
</evidence>
<gene>
    <name evidence="1" type="ORF">MEA186_00961</name>
</gene>
<keyword evidence="2" id="KW-1185">Reference proteome</keyword>
<accession>G6Y2Q1</accession>